<evidence type="ECO:0000256" key="3">
    <source>
        <dbReference type="ARBA" id="ARBA00004370"/>
    </source>
</evidence>
<dbReference type="GO" id="GO:0005737">
    <property type="term" value="C:cytoplasm"/>
    <property type="evidence" value="ECO:0007669"/>
    <property type="project" value="InterPro"/>
</dbReference>
<dbReference type="GO" id="GO:0016020">
    <property type="term" value="C:membrane"/>
    <property type="evidence" value="ECO:0007669"/>
    <property type="project" value="UniProtKB-SubCell"/>
</dbReference>
<evidence type="ECO:0000256" key="10">
    <source>
        <dbReference type="ARBA" id="ARBA00022975"/>
    </source>
</evidence>
<keyword evidence="9" id="KW-0288">FMN</keyword>
<dbReference type="GO" id="GO:0106430">
    <property type="term" value="F:dihydroorotate dehydrogenase (quinone) activity"/>
    <property type="evidence" value="ECO:0007669"/>
    <property type="project" value="UniProtKB-EC"/>
</dbReference>
<comment type="caution">
    <text evidence="16">The sequence shown here is derived from an EMBL/GenBank/DDBJ whole genome shotgun (WGS) entry which is preliminary data.</text>
</comment>
<dbReference type="Gene3D" id="3.20.20.70">
    <property type="entry name" value="Aldolase class I"/>
    <property type="match status" value="1"/>
</dbReference>
<dbReference type="InterPro" id="IPR050074">
    <property type="entry name" value="DHO_dehydrogenase"/>
</dbReference>
<dbReference type="SUPFAM" id="SSF51395">
    <property type="entry name" value="FMN-linked oxidoreductases"/>
    <property type="match status" value="1"/>
</dbReference>
<dbReference type="CDD" id="cd04738">
    <property type="entry name" value="DHOD_2_like"/>
    <property type="match status" value="1"/>
</dbReference>
<feature type="domain" description="Dihydroorotate dehydrogenase catalytic" evidence="15">
    <location>
        <begin position="65"/>
        <end position="369"/>
    </location>
</feature>
<comment type="similarity">
    <text evidence="5">Belongs to the dihydroorotate dehydrogenase family. Type 2 subfamily.</text>
</comment>
<evidence type="ECO:0000256" key="1">
    <source>
        <dbReference type="ARBA" id="ARBA00001917"/>
    </source>
</evidence>
<comment type="subcellular location">
    <subcellularLocation>
        <location evidence="3">Membrane</location>
    </subcellularLocation>
</comment>
<dbReference type="NCBIfam" id="TIGR01036">
    <property type="entry name" value="pyrD_sub2"/>
    <property type="match status" value="1"/>
</dbReference>
<dbReference type="InterPro" id="IPR013785">
    <property type="entry name" value="Aldolase_TIM"/>
</dbReference>
<reference evidence="17" key="1">
    <citation type="submission" date="2017-09" db="EMBL/GenBank/DDBJ databases">
        <title>Depth-based differentiation of microbial function through sediment-hosted aquifers and enrichment of novel symbionts in the deep terrestrial subsurface.</title>
        <authorList>
            <person name="Probst A.J."/>
            <person name="Ladd B."/>
            <person name="Jarett J.K."/>
            <person name="Geller-Mcgrath D.E."/>
            <person name="Sieber C.M.K."/>
            <person name="Emerson J.B."/>
            <person name="Anantharaman K."/>
            <person name="Thomas B.C."/>
            <person name="Malmstrom R."/>
            <person name="Stieglmeier M."/>
            <person name="Klingl A."/>
            <person name="Woyke T."/>
            <person name="Ryan C.M."/>
            <person name="Banfield J.F."/>
        </authorList>
    </citation>
    <scope>NUCLEOTIDE SEQUENCE [LARGE SCALE GENOMIC DNA]</scope>
</reference>
<evidence type="ECO:0000256" key="14">
    <source>
        <dbReference type="NCBIfam" id="TIGR01036"/>
    </source>
</evidence>
<evidence type="ECO:0000256" key="6">
    <source>
        <dbReference type="ARBA" id="ARBA00012791"/>
    </source>
</evidence>
<accession>A0A2H0V2D7</accession>
<evidence type="ECO:0000259" key="15">
    <source>
        <dbReference type="Pfam" id="PF01180"/>
    </source>
</evidence>
<dbReference type="Pfam" id="PF01180">
    <property type="entry name" value="DHO_dh"/>
    <property type="match status" value="1"/>
</dbReference>
<evidence type="ECO:0000256" key="9">
    <source>
        <dbReference type="ARBA" id="ARBA00022643"/>
    </source>
</evidence>
<dbReference type="EC" id="1.3.5.2" evidence="6 14"/>
<protein>
    <recommendedName>
        <fullName evidence="7 14">Dihydroorotate dehydrogenase (quinone)</fullName>
        <ecNumber evidence="6 14">1.3.5.2</ecNumber>
    </recommendedName>
</protein>
<dbReference type="PROSITE" id="PS00912">
    <property type="entry name" value="DHODEHASE_2"/>
    <property type="match status" value="1"/>
</dbReference>
<dbReference type="GO" id="GO:0006207">
    <property type="term" value="P:'de novo' pyrimidine nucleobase biosynthetic process"/>
    <property type="evidence" value="ECO:0007669"/>
    <property type="project" value="UniProtKB-UniRule"/>
</dbReference>
<evidence type="ECO:0000256" key="13">
    <source>
        <dbReference type="ARBA" id="ARBA00048639"/>
    </source>
</evidence>
<comment type="function">
    <text evidence="2">Catalyzes the conversion of dihydroorotate to orotate with quinone as electron acceptor.</text>
</comment>
<comment type="catalytic activity">
    <reaction evidence="13">
        <text>(S)-dihydroorotate + a quinone = orotate + a quinol</text>
        <dbReference type="Rhea" id="RHEA:30187"/>
        <dbReference type="ChEBI" id="CHEBI:24646"/>
        <dbReference type="ChEBI" id="CHEBI:30839"/>
        <dbReference type="ChEBI" id="CHEBI:30864"/>
        <dbReference type="ChEBI" id="CHEBI:132124"/>
        <dbReference type="EC" id="1.3.5.2"/>
    </reaction>
</comment>
<proteinExistence type="inferred from homology"/>
<dbReference type="PANTHER" id="PTHR48109:SF4">
    <property type="entry name" value="DIHYDROOROTATE DEHYDROGENASE (QUINONE), MITOCHONDRIAL"/>
    <property type="match status" value="1"/>
</dbReference>
<dbReference type="Proteomes" id="UP000228626">
    <property type="component" value="Unassembled WGS sequence"/>
</dbReference>
<organism evidence="16 17">
    <name type="scientific">Candidatus Falkowbacteria bacterium CG10_big_fil_rev_8_21_14_0_10_43_10</name>
    <dbReference type="NCBI Taxonomy" id="1974567"/>
    <lineage>
        <taxon>Bacteria</taxon>
        <taxon>Candidatus Falkowiibacteriota</taxon>
    </lineage>
</organism>
<evidence type="ECO:0000256" key="11">
    <source>
        <dbReference type="ARBA" id="ARBA00023002"/>
    </source>
</evidence>
<keyword evidence="11" id="KW-0560">Oxidoreductase</keyword>
<evidence type="ECO:0000313" key="16">
    <source>
        <dbReference type="EMBL" id="PIR93253.1"/>
    </source>
</evidence>
<dbReference type="AlphaFoldDB" id="A0A2H0V2D7"/>
<dbReference type="EMBL" id="PFAR01000022">
    <property type="protein sequence ID" value="PIR93253.1"/>
    <property type="molecule type" value="Genomic_DNA"/>
</dbReference>
<sequence length="387" mass="43520">MLEKIISFLGLVSYKRLIRPLLFWLTKRDPEIAHQWVIRRLRQLGRHILIKKCLRWFTTEKDLRLRQTVCGLNFPRPIGLAEGFVKDPLALPGLAALGPGFIIAGSYTAKEQAGNPRPRIWRFPKQGTLINFMGLPNVGAEKAAEEFREFRELTEKYPGLKPNIPIGISISMSAGTTPERAPADYCQALEYLYPHGDFIVINISCPNSVGIAALQGKEFANRLLEAIMRMVKLLAARADKPPKPIFVKVSPDLLWEELNDFLEVCQKYGVNGIIAVNTTIKREGLKGENIPDKGGMSGPLLYERACEFIRYIRQKAPKLIIVGVGGINTGKDAFDMILAGANLVMAYTGFVYQGPMFFRSVNCEILREMEKDKIPHIIYLHSDKPKP</sequence>
<evidence type="ECO:0000256" key="2">
    <source>
        <dbReference type="ARBA" id="ARBA00003125"/>
    </source>
</evidence>
<keyword evidence="8" id="KW-0285">Flavoprotein</keyword>
<dbReference type="InterPro" id="IPR005719">
    <property type="entry name" value="Dihydroorotate_DH_2"/>
</dbReference>
<evidence type="ECO:0000256" key="5">
    <source>
        <dbReference type="ARBA" id="ARBA00005359"/>
    </source>
</evidence>
<evidence type="ECO:0000256" key="7">
    <source>
        <dbReference type="ARBA" id="ARBA00018366"/>
    </source>
</evidence>
<dbReference type="NCBIfam" id="NF003652">
    <property type="entry name" value="PRK05286.2-5"/>
    <property type="match status" value="1"/>
</dbReference>
<comment type="cofactor">
    <cofactor evidence="1">
        <name>FMN</name>
        <dbReference type="ChEBI" id="CHEBI:58210"/>
    </cofactor>
</comment>
<comment type="pathway">
    <text evidence="4">Pyrimidine metabolism; UMP biosynthesis via de novo pathway; orotate from (S)-dihydroorotate (quinone route): step 1/1.</text>
</comment>
<evidence type="ECO:0000256" key="12">
    <source>
        <dbReference type="ARBA" id="ARBA00023136"/>
    </source>
</evidence>
<dbReference type="PANTHER" id="PTHR48109">
    <property type="entry name" value="DIHYDROOROTATE DEHYDROGENASE (QUINONE), MITOCHONDRIAL-RELATED"/>
    <property type="match status" value="1"/>
</dbReference>
<name>A0A2H0V2D7_9BACT</name>
<evidence type="ECO:0000256" key="8">
    <source>
        <dbReference type="ARBA" id="ARBA00022630"/>
    </source>
</evidence>
<evidence type="ECO:0000313" key="17">
    <source>
        <dbReference type="Proteomes" id="UP000228626"/>
    </source>
</evidence>
<evidence type="ECO:0000256" key="4">
    <source>
        <dbReference type="ARBA" id="ARBA00005161"/>
    </source>
</evidence>
<dbReference type="UniPathway" id="UPA00070">
    <property type="reaction ID" value="UER00946"/>
</dbReference>
<gene>
    <name evidence="16" type="ORF">COT99_01750</name>
</gene>
<dbReference type="GO" id="GO:0044205">
    <property type="term" value="P:'de novo' UMP biosynthetic process"/>
    <property type="evidence" value="ECO:0007669"/>
    <property type="project" value="UniProtKB-UniPathway"/>
</dbReference>
<dbReference type="InterPro" id="IPR005720">
    <property type="entry name" value="Dihydroorotate_DH_cat"/>
</dbReference>
<keyword evidence="12" id="KW-0472">Membrane</keyword>
<keyword evidence="10" id="KW-0665">Pyrimidine biosynthesis</keyword>
<dbReference type="InterPro" id="IPR001295">
    <property type="entry name" value="Dihydroorotate_DH_CS"/>
</dbReference>